<organism evidence="2 3">
    <name type="scientific">Maritimibacter fusiformis</name>
    <dbReference type="NCBI Taxonomy" id="2603819"/>
    <lineage>
        <taxon>Bacteria</taxon>
        <taxon>Pseudomonadati</taxon>
        <taxon>Pseudomonadota</taxon>
        <taxon>Alphaproteobacteria</taxon>
        <taxon>Rhodobacterales</taxon>
        <taxon>Roseobacteraceae</taxon>
        <taxon>Maritimibacter</taxon>
    </lineage>
</organism>
<dbReference type="SUPFAM" id="SSF52540">
    <property type="entry name" value="P-loop containing nucleoside triphosphate hydrolases"/>
    <property type="match status" value="1"/>
</dbReference>
<evidence type="ECO:0000313" key="2">
    <source>
        <dbReference type="EMBL" id="TYB77756.1"/>
    </source>
</evidence>
<dbReference type="Pfam" id="PF12705">
    <property type="entry name" value="PDDEXK_1"/>
    <property type="match status" value="1"/>
</dbReference>
<dbReference type="Proteomes" id="UP000322080">
    <property type="component" value="Unassembled WGS sequence"/>
</dbReference>
<evidence type="ECO:0000259" key="1">
    <source>
        <dbReference type="Pfam" id="PF12705"/>
    </source>
</evidence>
<dbReference type="InterPro" id="IPR011335">
    <property type="entry name" value="Restrct_endonuc-II-like"/>
</dbReference>
<dbReference type="AlphaFoldDB" id="A0A5D0RA68"/>
<dbReference type="RefSeq" id="WP_148379794.1">
    <property type="nucleotide sequence ID" value="NZ_VSIY01000015.1"/>
</dbReference>
<keyword evidence="3" id="KW-1185">Reference proteome</keyword>
<feature type="domain" description="PD-(D/E)XK endonuclease-like" evidence="1">
    <location>
        <begin position="709"/>
        <end position="936"/>
    </location>
</feature>
<dbReference type="SUPFAM" id="SSF52980">
    <property type="entry name" value="Restriction endonuclease-like"/>
    <property type="match status" value="1"/>
</dbReference>
<dbReference type="EMBL" id="VSIY01000015">
    <property type="protein sequence ID" value="TYB77756.1"/>
    <property type="molecule type" value="Genomic_DNA"/>
</dbReference>
<accession>A0A5D0RA68</accession>
<dbReference type="Gene3D" id="3.90.320.10">
    <property type="match status" value="1"/>
</dbReference>
<dbReference type="InterPro" id="IPR038726">
    <property type="entry name" value="PDDEXK_AddAB-type"/>
</dbReference>
<dbReference type="InterPro" id="IPR027417">
    <property type="entry name" value="P-loop_NTPase"/>
</dbReference>
<proteinExistence type="predicted"/>
<dbReference type="InterPro" id="IPR011604">
    <property type="entry name" value="PDDEXK-like_dom_sf"/>
</dbReference>
<sequence>MFDPAREPRVFALPPGIDFPRTVVAGLRARMADHPPEALARVTLFVNTRRMQRRLAELFDEGPGLLLPRLRLVTDLGRDAAFADMPPAVSPLRRRLELSELIGQLLDRQPDLAPRAALFDLADSLAGLMDEMQGEGVDPEAVRSLDVTDLSGHWQRSLTFLDVVERFFGSDSGEPPDQEARQRQVIERLVQGRKSAPPTDPVIVAGSTGSRGATQMLMQAVARLPQGALILPGFDFDMPPEVWDGMEDALAAEDHPQFRFTRLLRGLNLPPKAVRTWDDTPPPSAPRNALVSLALRPAPVTDQWQVEGPAFGDVTGATAAMTLIEAPAPRIEATAIALILRKAVEDGITAALITPDRLLTRQVTAALDRWRIEPDDSAGRPLPLTAPGRFLRHVAEMAGSRITGPDLLTLLKHPLTNSGSDMRGEHLRHTRDLELEALREDMPYPTPETLIGWAGKRQDRLEWAHWIGSILGEFAHSGSGELSEHVARILAIATRLAAGPGGMGSGGLWDMPAGREARKVVDELLREAPHGGTMSVTDFRDLFAAVLARGEVHDPNAPHPGVKIWGTLEARVQGADLVVLAGLNDGIWPGLPAPDPWMNRQMRHKAGLLLPERQIGLSAHDFQQAIAAPQVVLTRSVRDAESETVPSRWLNRLTNLMQGMSPEGKAALAAMRGRGQGWLDLAAAMEATPRTDPAPRPAPCPPVEARPKRLSVTRIGKLVRDPYSIYAEKVLGLRPLGPLNRSPDAPLRGTILHRVMERFVNERDGTEPHDSARERLMRIAAEVLEEDAPWPAARVLWLAKLGRVADAFLEGEVDRAARAALAATEVRGEYDAIPDRFTLTGTADRIDRDGEGALYIYDYKTGAIPTAKQRANYDKQLLLEAVMAEAGAFKGLAKARVAEVAYIGLGATPKFERIQIGAEDIETTRSGLIELIDAYARRSQGYIARRVVETQRFAGDYDHLSRFGEWDHGTRPSPEEVG</sequence>
<reference evidence="2 3" key="1">
    <citation type="submission" date="2019-08" db="EMBL/GenBank/DDBJ databases">
        <title>Identification of a novel species of the genus Boseongicola.</title>
        <authorList>
            <person name="Zhang X.-Q."/>
        </authorList>
    </citation>
    <scope>NUCLEOTIDE SEQUENCE [LARGE SCALE GENOMIC DNA]</scope>
    <source>
        <strain evidence="2 3">HY14</strain>
    </source>
</reference>
<name>A0A5D0RA68_9RHOB</name>
<evidence type="ECO:0000313" key="3">
    <source>
        <dbReference type="Proteomes" id="UP000322080"/>
    </source>
</evidence>
<comment type="caution">
    <text evidence="2">The sequence shown here is derived from an EMBL/GenBank/DDBJ whole genome shotgun (WGS) entry which is preliminary data.</text>
</comment>
<gene>
    <name evidence="2" type="ORF">FVF75_16005</name>
</gene>
<protein>
    <submittedName>
        <fullName evidence="2">Double-strand break repair protein AddB</fullName>
    </submittedName>
</protein>